<organism evidence="2 3">
    <name type="scientific">Aquella oligotrophica</name>
    <dbReference type="NCBI Taxonomy" id="2067065"/>
    <lineage>
        <taxon>Bacteria</taxon>
        <taxon>Pseudomonadati</taxon>
        <taxon>Pseudomonadota</taxon>
        <taxon>Betaproteobacteria</taxon>
        <taxon>Neisseriales</taxon>
        <taxon>Neisseriaceae</taxon>
        <taxon>Aquella</taxon>
    </lineage>
</organism>
<sequence length="431" mass="49745">MFKVLVVGSIVIEHPELNVRQCLADTLPDKIEDYDFILIDGAEIQLGKLVTRLRADLGWLKPVVSINGKSIYANLEFAATANFFTEIKSLLVRYQQLDDLKLDDTYHRALKYLFLYPSEALIPLPGVFGAQLYTYLLQQLFQIDYGVINSIINELIELNLITDKKYIDNCFCCSLCQSELLKFSENCPHCNSSNIIESKFVHCFKCGYVANEIEFIVPEGLRCNNCRTKLKLIGDDYDHPLESSRCLNCQEIFIEGNSSALCISCGHLANDINKLPKHTYHAYQIKIGNDSKFLSYIKGETLYLFDKLNYAHKDYFLQMLEWLIRLYKRHSDEHFNMLVLELDLKNDDLDFRKLSQTFKMTLRTTDLYCNSGLGTVLFLFPKSSVIDGNIIKEKLMKSIMTTFSNAEKEPKLNAYAADQIVNLDFRELWFK</sequence>
<dbReference type="RefSeq" id="WP_102952387.1">
    <property type="nucleotide sequence ID" value="NZ_CP024847.1"/>
</dbReference>
<dbReference type="KEGG" id="nba:CUN60_12645"/>
<dbReference type="Pfam" id="PF18551">
    <property type="entry name" value="TackOD1"/>
    <property type="match status" value="1"/>
</dbReference>
<dbReference type="AlphaFoldDB" id="A0A2I7N9J2"/>
<evidence type="ECO:0000259" key="1">
    <source>
        <dbReference type="Pfam" id="PF18551"/>
    </source>
</evidence>
<feature type="domain" description="Thaumarchaeal output" evidence="1">
    <location>
        <begin position="102"/>
        <end position="285"/>
    </location>
</feature>
<evidence type="ECO:0000313" key="2">
    <source>
        <dbReference type="EMBL" id="AUR53101.1"/>
    </source>
</evidence>
<dbReference type="Proteomes" id="UP000236655">
    <property type="component" value="Chromosome"/>
</dbReference>
<protein>
    <recommendedName>
        <fullName evidence="1">Thaumarchaeal output domain-containing protein</fullName>
    </recommendedName>
</protein>
<evidence type="ECO:0000313" key="3">
    <source>
        <dbReference type="Proteomes" id="UP000236655"/>
    </source>
</evidence>
<accession>A0A2I7N9J2</accession>
<name>A0A2I7N9J2_9NEIS</name>
<keyword evidence="3" id="KW-1185">Reference proteome</keyword>
<dbReference type="OrthoDB" id="8432393at2"/>
<dbReference type="InterPro" id="IPR040572">
    <property type="entry name" value="TackOD1"/>
</dbReference>
<dbReference type="EMBL" id="CP024847">
    <property type="protein sequence ID" value="AUR53101.1"/>
    <property type="molecule type" value="Genomic_DNA"/>
</dbReference>
<proteinExistence type="predicted"/>
<reference evidence="3" key="1">
    <citation type="submission" date="2017-11" db="EMBL/GenBank/DDBJ databases">
        <authorList>
            <person name="Chan K.G."/>
            <person name="Lee L.S."/>
        </authorList>
    </citation>
    <scope>NUCLEOTIDE SEQUENCE [LARGE SCALE GENOMIC DNA]</scope>
    <source>
        <strain evidence="3">DSM 100970</strain>
    </source>
</reference>
<gene>
    <name evidence="2" type="ORF">CUN60_12645</name>
</gene>